<protein>
    <recommendedName>
        <fullName evidence="2">CARD domain-containing protein</fullName>
    </recommendedName>
</protein>
<feature type="region of interest" description="Disordered" evidence="1">
    <location>
        <begin position="1"/>
        <end position="21"/>
    </location>
</feature>
<dbReference type="Gene3D" id="1.10.533.10">
    <property type="entry name" value="Death Domain, Fas"/>
    <property type="match status" value="1"/>
</dbReference>
<dbReference type="EMBL" id="CAJFDH010000005">
    <property type="protein sequence ID" value="CAD5224324.1"/>
    <property type="molecule type" value="Genomic_DNA"/>
</dbReference>
<dbReference type="OrthoDB" id="5798736at2759"/>
<reference evidence="3" key="1">
    <citation type="submission" date="2020-09" db="EMBL/GenBank/DDBJ databases">
        <authorList>
            <person name="Kikuchi T."/>
        </authorList>
    </citation>
    <scope>NUCLEOTIDE SEQUENCE</scope>
    <source>
        <strain evidence="3">SH1</strain>
    </source>
</reference>
<accession>A0A811LAX6</accession>
<gene>
    <name evidence="3" type="ORF">BOKJ2_LOCUS11022</name>
</gene>
<sequence length="111" mass="12858">MNITEHSAEIPLNPSRQQLEHEKSLNMERVRKQLTDVNIRDLVPTLVARQVLRTYEMSTVYSKTDPDGQLDKLIELLRTRNHWLGPLIDALIRSGQTTVAENLLRHTQSEM</sequence>
<dbReference type="InterPro" id="IPR001315">
    <property type="entry name" value="CARD"/>
</dbReference>
<dbReference type="InterPro" id="IPR011029">
    <property type="entry name" value="DEATH-like_dom_sf"/>
</dbReference>
<organism evidence="3 4">
    <name type="scientific">Bursaphelenchus okinawaensis</name>
    <dbReference type="NCBI Taxonomy" id="465554"/>
    <lineage>
        <taxon>Eukaryota</taxon>
        <taxon>Metazoa</taxon>
        <taxon>Ecdysozoa</taxon>
        <taxon>Nematoda</taxon>
        <taxon>Chromadorea</taxon>
        <taxon>Rhabditida</taxon>
        <taxon>Tylenchina</taxon>
        <taxon>Tylenchomorpha</taxon>
        <taxon>Aphelenchoidea</taxon>
        <taxon>Aphelenchoididae</taxon>
        <taxon>Bursaphelenchus</taxon>
    </lineage>
</organism>
<evidence type="ECO:0000256" key="1">
    <source>
        <dbReference type="SAM" id="MobiDB-lite"/>
    </source>
</evidence>
<proteinExistence type="predicted"/>
<evidence type="ECO:0000313" key="3">
    <source>
        <dbReference type="EMBL" id="CAD5224324.1"/>
    </source>
</evidence>
<comment type="caution">
    <text evidence="3">The sequence shown here is derived from an EMBL/GenBank/DDBJ whole genome shotgun (WGS) entry which is preliminary data.</text>
</comment>
<dbReference type="SUPFAM" id="SSF47986">
    <property type="entry name" value="DEATH domain"/>
    <property type="match status" value="1"/>
</dbReference>
<keyword evidence="4" id="KW-1185">Reference proteome</keyword>
<evidence type="ECO:0000259" key="2">
    <source>
        <dbReference type="Pfam" id="PF00619"/>
    </source>
</evidence>
<feature type="domain" description="CARD" evidence="2">
    <location>
        <begin position="31"/>
        <end position="103"/>
    </location>
</feature>
<dbReference type="AlphaFoldDB" id="A0A811LAX6"/>
<evidence type="ECO:0000313" key="4">
    <source>
        <dbReference type="Proteomes" id="UP000614601"/>
    </source>
</evidence>
<dbReference type="Pfam" id="PF00619">
    <property type="entry name" value="CARD"/>
    <property type="match status" value="1"/>
</dbReference>
<dbReference type="GO" id="GO:0042981">
    <property type="term" value="P:regulation of apoptotic process"/>
    <property type="evidence" value="ECO:0007669"/>
    <property type="project" value="InterPro"/>
</dbReference>
<dbReference type="Proteomes" id="UP000783686">
    <property type="component" value="Unassembled WGS sequence"/>
</dbReference>
<dbReference type="Proteomes" id="UP000614601">
    <property type="component" value="Unassembled WGS sequence"/>
</dbReference>
<name>A0A811LAX6_9BILA</name>
<dbReference type="EMBL" id="CAJFCW020000005">
    <property type="protein sequence ID" value="CAG9119805.1"/>
    <property type="molecule type" value="Genomic_DNA"/>
</dbReference>